<evidence type="ECO:0000256" key="2">
    <source>
        <dbReference type="SAM" id="MobiDB-lite"/>
    </source>
</evidence>
<dbReference type="InterPro" id="IPR029063">
    <property type="entry name" value="SAM-dependent_MTases_sf"/>
</dbReference>
<accession>A0A1Q9E758</accession>
<dbReference type="Gene3D" id="2.40.70.10">
    <property type="entry name" value="Acid Proteases"/>
    <property type="match status" value="1"/>
</dbReference>
<feature type="compositionally biased region" description="Acidic residues" evidence="2">
    <location>
        <begin position="540"/>
        <end position="549"/>
    </location>
</feature>
<name>A0A1Q9E758_SYMMI</name>
<dbReference type="Pfam" id="PF00026">
    <property type="entry name" value="Asp"/>
    <property type="match status" value="1"/>
</dbReference>
<organism evidence="4 5">
    <name type="scientific">Symbiodinium microadriaticum</name>
    <name type="common">Dinoflagellate</name>
    <name type="synonym">Zooxanthella microadriatica</name>
    <dbReference type="NCBI Taxonomy" id="2951"/>
    <lineage>
        <taxon>Eukaryota</taxon>
        <taxon>Sar</taxon>
        <taxon>Alveolata</taxon>
        <taxon>Dinophyceae</taxon>
        <taxon>Suessiales</taxon>
        <taxon>Symbiodiniaceae</taxon>
        <taxon>Symbiodinium</taxon>
    </lineage>
</organism>
<dbReference type="Proteomes" id="UP000186817">
    <property type="component" value="Unassembled WGS sequence"/>
</dbReference>
<sequence>MIPLGLSKLCDLACIEKGLLRWSLGLISEESGDAFAAFPIDGIVGLAFSALSVKTSIVPLLDHLVQERAMPKPEFAFYLHKDPSKGGAVIWGGGAERLGLHNGEMMWFPIPEERYWSLSLQGFRLGGQEDVLDLLLPQKPKRGDGPVFFGQDRPKSAVLLVDSGTTFFTAPRRLFNKISEKVWPMNCDKIHTLPEFVFTVGTNLSNYSAVQEIRVPPSVYMIRNAFTGDCMPGIMNMEYGSHDRPFMILGEIFLRHYFSVFQKGAPGDSWLGLAPAREGAEAEKKLLLAQQMTVWVGNSSDVAHHVLERFGERSVAMIFMDHRGSLFHEDLKSFEEMKLLQHGCRVLADNTLKPGAPLFLWHVTRSPAFATELVMVPEFGLGHQVLQDWVAVSRYDLGAEGSSTQPPPLAVAELSERCDALRRRSLAGGLTSQDWAKHAEEMESGLRSLGIEATVASGDLCRPLGAARRCLVNISEMGRRRPGRSHFKVAEGQVSYRRSDPGDMALAFKLHYRRTFIDMDEEPWHSLRARAASCPPSMPEGEETTEEQEESKSHELYLEQVVREASKFHVRRSRGSMGHPEVCRRPCVFLAAGSCSQGEGCGYCHCAHNEPRARPDKKQRAALQGLQQDDLFAVVLPHLQVRAELPQLRGKATQLLRIVEGISVTTSPCVSPSASSSSSSSGTLADGKLKSLNKTLERMTFSGLVALLCESIAKGNTRDQLLQALEDLRAQCAIPP</sequence>
<dbReference type="PANTHER" id="PTHR47966">
    <property type="entry name" value="BETA-SITE APP-CLEAVING ENZYME, ISOFORM A-RELATED"/>
    <property type="match status" value="1"/>
</dbReference>
<dbReference type="PANTHER" id="PTHR47966:SF66">
    <property type="entry name" value="PEPSINOGEN C"/>
    <property type="match status" value="1"/>
</dbReference>
<evidence type="ECO:0000313" key="5">
    <source>
        <dbReference type="Proteomes" id="UP000186817"/>
    </source>
</evidence>
<feature type="region of interest" description="Disordered" evidence="2">
    <location>
        <begin position="532"/>
        <end position="554"/>
    </location>
</feature>
<reference evidence="4 5" key="1">
    <citation type="submission" date="2016-02" db="EMBL/GenBank/DDBJ databases">
        <title>Genome analysis of coral dinoflagellate symbionts highlights evolutionary adaptations to a symbiotic lifestyle.</title>
        <authorList>
            <person name="Aranda M."/>
            <person name="Li Y."/>
            <person name="Liew Y.J."/>
            <person name="Baumgarten S."/>
            <person name="Simakov O."/>
            <person name="Wilson M."/>
            <person name="Piel J."/>
            <person name="Ashoor H."/>
            <person name="Bougouffa S."/>
            <person name="Bajic V.B."/>
            <person name="Ryu T."/>
            <person name="Ravasi T."/>
            <person name="Bayer T."/>
            <person name="Micklem G."/>
            <person name="Kim H."/>
            <person name="Bhak J."/>
            <person name="Lajeunesse T.C."/>
            <person name="Voolstra C.R."/>
        </authorList>
    </citation>
    <scope>NUCLEOTIDE SEQUENCE [LARGE SCALE GENOMIC DNA]</scope>
    <source>
        <strain evidence="4 5">CCMP2467</strain>
    </source>
</reference>
<dbReference type="PROSITE" id="PS00141">
    <property type="entry name" value="ASP_PROTEASE"/>
    <property type="match status" value="1"/>
</dbReference>
<dbReference type="InterPro" id="IPR001969">
    <property type="entry name" value="Aspartic_peptidase_AS"/>
</dbReference>
<dbReference type="OrthoDB" id="438498at2759"/>
<feature type="region of interest" description="Disordered" evidence="2">
    <location>
        <begin position="666"/>
        <end position="685"/>
    </location>
</feature>
<evidence type="ECO:0000259" key="3">
    <source>
        <dbReference type="PROSITE" id="PS51767"/>
    </source>
</evidence>
<protein>
    <submittedName>
        <fullName evidence="4">Gastricsin</fullName>
    </submittedName>
</protein>
<dbReference type="PROSITE" id="PS51767">
    <property type="entry name" value="PEPTIDASE_A1"/>
    <property type="match status" value="1"/>
</dbReference>
<dbReference type="GO" id="GO:0006508">
    <property type="term" value="P:proteolysis"/>
    <property type="evidence" value="ECO:0007669"/>
    <property type="project" value="InterPro"/>
</dbReference>
<gene>
    <name evidence="4" type="primary">PGC</name>
    <name evidence="4" type="ORF">AK812_SmicGene13809</name>
</gene>
<dbReference type="AlphaFoldDB" id="A0A1Q9E758"/>
<proteinExistence type="inferred from homology"/>
<dbReference type="InterPro" id="IPR001461">
    <property type="entry name" value="Aspartic_peptidase_A1"/>
</dbReference>
<dbReference type="Gene3D" id="3.40.50.150">
    <property type="entry name" value="Vaccinia Virus protein VP39"/>
    <property type="match status" value="1"/>
</dbReference>
<dbReference type="GO" id="GO:0004190">
    <property type="term" value="F:aspartic-type endopeptidase activity"/>
    <property type="evidence" value="ECO:0007669"/>
    <property type="project" value="InterPro"/>
</dbReference>
<feature type="domain" description="Peptidase A1" evidence="3">
    <location>
        <begin position="1"/>
        <end position="274"/>
    </location>
</feature>
<evidence type="ECO:0000313" key="4">
    <source>
        <dbReference type="EMBL" id="OLQ03241.1"/>
    </source>
</evidence>
<dbReference type="EMBL" id="LSRX01000241">
    <property type="protein sequence ID" value="OLQ03241.1"/>
    <property type="molecule type" value="Genomic_DNA"/>
</dbReference>
<evidence type="ECO:0000256" key="1">
    <source>
        <dbReference type="ARBA" id="ARBA00007447"/>
    </source>
</evidence>
<dbReference type="InterPro" id="IPR033121">
    <property type="entry name" value="PEPTIDASE_A1"/>
</dbReference>
<feature type="compositionally biased region" description="Low complexity" evidence="2">
    <location>
        <begin position="666"/>
        <end position="681"/>
    </location>
</feature>
<dbReference type="SUPFAM" id="SSF50630">
    <property type="entry name" value="Acid proteases"/>
    <property type="match status" value="1"/>
</dbReference>
<dbReference type="InterPro" id="IPR021109">
    <property type="entry name" value="Peptidase_aspartic_dom_sf"/>
</dbReference>
<comment type="similarity">
    <text evidence="1">Belongs to the peptidase A1 family.</text>
</comment>
<comment type="caution">
    <text evidence="4">The sequence shown here is derived from an EMBL/GenBank/DDBJ whole genome shotgun (WGS) entry which is preliminary data.</text>
</comment>
<keyword evidence="5" id="KW-1185">Reference proteome</keyword>